<dbReference type="OMA" id="TNSHQAT"/>
<keyword evidence="3" id="KW-1185">Reference proteome</keyword>
<organism evidence="2 3">
    <name type="scientific">Penicillium roqueforti (strain FM164)</name>
    <dbReference type="NCBI Taxonomy" id="1365484"/>
    <lineage>
        <taxon>Eukaryota</taxon>
        <taxon>Fungi</taxon>
        <taxon>Dikarya</taxon>
        <taxon>Ascomycota</taxon>
        <taxon>Pezizomycotina</taxon>
        <taxon>Eurotiomycetes</taxon>
        <taxon>Eurotiomycetidae</taxon>
        <taxon>Eurotiales</taxon>
        <taxon>Aspergillaceae</taxon>
        <taxon>Penicillium</taxon>
    </lineage>
</organism>
<feature type="region of interest" description="Disordered" evidence="1">
    <location>
        <begin position="141"/>
        <end position="171"/>
    </location>
</feature>
<evidence type="ECO:0000256" key="1">
    <source>
        <dbReference type="SAM" id="MobiDB-lite"/>
    </source>
</evidence>
<reference evidence="2" key="1">
    <citation type="journal article" date="2014" name="Nat. Commun.">
        <title>Multiple recent horizontal transfers of a large genomic region in cheese making fungi.</title>
        <authorList>
            <person name="Cheeseman K."/>
            <person name="Ropars J."/>
            <person name="Renault P."/>
            <person name="Dupont J."/>
            <person name="Gouzy J."/>
            <person name="Branca A."/>
            <person name="Abraham A.L."/>
            <person name="Ceppi M."/>
            <person name="Conseiller E."/>
            <person name="Debuchy R."/>
            <person name="Malagnac F."/>
            <person name="Goarin A."/>
            <person name="Silar P."/>
            <person name="Lacoste S."/>
            <person name="Sallet E."/>
            <person name="Bensimon A."/>
            <person name="Giraud T."/>
            <person name="Brygoo Y."/>
        </authorList>
    </citation>
    <scope>NUCLEOTIDE SEQUENCE [LARGE SCALE GENOMIC DNA]</scope>
    <source>
        <strain evidence="2">FM164</strain>
    </source>
</reference>
<sequence>MSSRAGLASRQAAGSQIRQAPPLNPPRSYLRVPLDTPITPLVSCHGNSHINFPKTIKDYYQLDSMTLDSLMVFFSQIRPETADTRRYPTIVAPWLTWDYEREGWQTDVIDIESKRCRFGEFIGLTDELVDPKLLNLRRLHAERDKPVQTPSGETPSGAGAVQRPMMRREKRKGLFRRLPFGK</sequence>
<dbReference type="OrthoDB" id="4156665at2759"/>
<evidence type="ECO:0000313" key="3">
    <source>
        <dbReference type="Proteomes" id="UP000030686"/>
    </source>
</evidence>
<gene>
    <name evidence="2" type="ORF">PROQFM164_S01g002820</name>
</gene>
<proteinExistence type="predicted"/>
<accession>W6Q4B6</accession>
<protein>
    <submittedName>
        <fullName evidence="2">Genomic scaffold, ProqFM164S01</fullName>
    </submittedName>
</protein>
<evidence type="ECO:0000313" key="2">
    <source>
        <dbReference type="EMBL" id="CDM29009.1"/>
    </source>
</evidence>
<feature type="region of interest" description="Disordered" evidence="1">
    <location>
        <begin position="1"/>
        <end position="26"/>
    </location>
</feature>
<dbReference type="AlphaFoldDB" id="W6Q4B6"/>
<dbReference type="Proteomes" id="UP000030686">
    <property type="component" value="Unassembled WGS sequence"/>
</dbReference>
<name>W6Q4B6_PENRF</name>
<dbReference type="EMBL" id="HG792015">
    <property type="protein sequence ID" value="CDM29009.1"/>
    <property type="molecule type" value="Genomic_DNA"/>
</dbReference>